<feature type="coiled-coil region" evidence="1">
    <location>
        <begin position="342"/>
        <end position="391"/>
    </location>
</feature>
<reference evidence="3" key="1">
    <citation type="journal article" date="2015" name="Nat. Genet.">
        <title>The pineapple genome and the evolution of CAM photosynthesis.</title>
        <authorList>
            <person name="Ming R."/>
            <person name="VanBuren R."/>
            <person name="Wai C.M."/>
            <person name="Tang H."/>
            <person name="Schatz M.C."/>
            <person name="Bowers J.E."/>
            <person name="Lyons E."/>
            <person name="Wang M.L."/>
            <person name="Chen J."/>
            <person name="Biggers E."/>
            <person name="Zhang J."/>
            <person name="Huang L."/>
            <person name="Zhang L."/>
            <person name="Miao W."/>
            <person name="Zhang J."/>
            <person name="Ye Z."/>
            <person name="Miao C."/>
            <person name="Lin Z."/>
            <person name="Wang H."/>
            <person name="Zhou H."/>
            <person name="Yim W.C."/>
            <person name="Priest H.D."/>
            <person name="Zheng C."/>
            <person name="Woodhouse M."/>
            <person name="Edger P.P."/>
            <person name="Guyot R."/>
            <person name="Guo H.B."/>
            <person name="Guo H."/>
            <person name="Zheng G."/>
            <person name="Singh R."/>
            <person name="Sharma A."/>
            <person name="Min X."/>
            <person name="Zheng Y."/>
            <person name="Lee H."/>
            <person name="Gurtowski J."/>
            <person name="Sedlazeck F.J."/>
            <person name="Harkess A."/>
            <person name="McKain M.R."/>
            <person name="Liao Z."/>
            <person name="Fang J."/>
            <person name="Liu J."/>
            <person name="Zhang X."/>
            <person name="Zhang Q."/>
            <person name="Hu W."/>
            <person name="Qin Y."/>
            <person name="Wang K."/>
            <person name="Chen L.Y."/>
            <person name="Shirley N."/>
            <person name="Lin Y.R."/>
            <person name="Liu L.Y."/>
            <person name="Hernandez A.G."/>
            <person name="Wright C.L."/>
            <person name="Bulone V."/>
            <person name="Tuskan G.A."/>
            <person name="Heath K."/>
            <person name="Zee F."/>
            <person name="Moore P.H."/>
            <person name="Sunkar R."/>
            <person name="Leebens-Mack J.H."/>
            <person name="Mockler T."/>
            <person name="Bennetzen J.L."/>
            <person name="Freeling M."/>
            <person name="Sankoff D."/>
            <person name="Paterson A.H."/>
            <person name="Zhu X."/>
            <person name="Yang X."/>
            <person name="Smith J.A."/>
            <person name="Cushman J.C."/>
            <person name="Paull R.E."/>
            <person name="Yu Q."/>
        </authorList>
    </citation>
    <scope>NUCLEOTIDE SEQUENCE [LARGE SCALE GENOMIC DNA]</scope>
    <source>
        <strain evidence="3">cv. F153</strain>
    </source>
</reference>
<dbReference type="InterPro" id="IPR004252">
    <property type="entry name" value="Probable_transposase_24"/>
</dbReference>
<evidence type="ECO:0000313" key="3">
    <source>
        <dbReference type="Proteomes" id="UP000515123"/>
    </source>
</evidence>
<dbReference type="GeneID" id="109718820"/>
<keyword evidence="3" id="KW-1185">Reference proteome</keyword>
<name>A0A6P5G4Y9_ANACO</name>
<accession>A0A6P5G4Y9</accession>
<feature type="compositionally biased region" description="Polar residues" evidence="2">
    <location>
        <begin position="404"/>
        <end position="423"/>
    </location>
</feature>
<dbReference type="PANTHER" id="PTHR33144">
    <property type="entry name" value="OS10G0409366 PROTEIN-RELATED"/>
    <property type="match status" value="1"/>
</dbReference>
<keyword evidence="1" id="KW-0175">Coiled coil</keyword>
<feature type="compositionally biased region" description="Low complexity" evidence="2">
    <location>
        <begin position="33"/>
        <end position="44"/>
    </location>
</feature>
<feature type="region of interest" description="Disordered" evidence="2">
    <location>
        <begin position="1"/>
        <end position="49"/>
    </location>
</feature>
<dbReference type="PANTHER" id="PTHR33144:SF51">
    <property type="entry name" value="TRANSPOSASE TNP1_EN_SPM-LIKE DOMAIN-CONTAINING PROTEIN"/>
    <property type="match status" value="1"/>
</dbReference>
<dbReference type="RefSeq" id="XP_020100828.1">
    <property type="nucleotide sequence ID" value="XM_020245239.1"/>
</dbReference>
<organism evidence="3 4">
    <name type="scientific">Ananas comosus</name>
    <name type="common">Pineapple</name>
    <name type="synonym">Ananas ananas</name>
    <dbReference type="NCBI Taxonomy" id="4615"/>
    <lineage>
        <taxon>Eukaryota</taxon>
        <taxon>Viridiplantae</taxon>
        <taxon>Streptophyta</taxon>
        <taxon>Embryophyta</taxon>
        <taxon>Tracheophyta</taxon>
        <taxon>Spermatophyta</taxon>
        <taxon>Magnoliopsida</taxon>
        <taxon>Liliopsida</taxon>
        <taxon>Poales</taxon>
        <taxon>Bromeliaceae</taxon>
        <taxon>Bromelioideae</taxon>
        <taxon>Ananas</taxon>
    </lineage>
</organism>
<gene>
    <name evidence="4" type="primary">LOC109718820</name>
</gene>
<dbReference type="AlphaFoldDB" id="A0A6P5G4Y9"/>
<evidence type="ECO:0000313" key="4">
    <source>
        <dbReference type="RefSeq" id="XP_020100828.1"/>
    </source>
</evidence>
<feature type="region of interest" description="Disordered" evidence="2">
    <location>
        <begin position="395"/>
        <end position="423"/>
    </location>
</feature>
<dbReference type="Proteomes" id="UP000515123">
    <property type="component" value="Linkage group 12"/>
</dbReference>
<reference evidence="4" key="2">
    <citation type="submission" date="2025-08" db="UniProtKB">
        <authorList>
            <consortium name="RefSeq"/>
        </authorList>
    </citation>
    <scope>IDENTIFICATION</scope>
    <source>
        <tissue evidence="4">Leaf</tissue>
    </source>
</reference>
<evidence type="ECO:0000256" key="2">
    <source>
        <dbReference type="SAM" id="MobiDB-lite"/>
    </source>
</evidence>
<proteinExistence type="predicted"/>
<dbReference type="OrthoDB" id="694700at2759"/>
<dbReference type="Pfam" id="PF03004">
    <property type="entry name" value="Transposase_24"/>
    <property type="match status" value="1"/>
</dbReference>
<evidence type="ECO:0000256" key="1">
    <source>
        <dbReference type="SAM" id="Coils"/>
    </source>
</evidence>
<protein>
    <submittedName>
        <fullName evidence="4">Uncharacterized protein LOC109718820</fullName>
    </submittedName>
</protein>
<sequence length="423" mass="48148">MTSRSRRLRNCNIIDSTSQNASQFEEEAREEQSPSSSEPPAESNNTEHENNNQNELFLWIIGADKSRRKKRGRTTLADIWTLSERERIDVEVDKYGVPCTYAGSILGSFLGVVAKNGAFAPLNIPRWDNQAFNPFKEKMLKHVESKFRYPEGTRHWVLASLNKKWRDYKSELRCEYFSEDKSIQELINNVPLGVIRDQWTSLVAHWCTDESKKLCEVNSVSAKKVKMAHTSGRKSYARKRKELEIALGKEPDRLTFWEVTHKKKNGNFVNRDAENTMNTARRKFDELSQNSESDTSKLIDEAFLNAMGPEHNGRVKGLGLGPTLRTYYGVKQINSLATAESSGNQSQEIEKLKEELERVKNTMDEVLNSTVRRMQAEMDRLNTLLSNTQVASGNINPIDAFSPNYRSSNASHEPTSEGNQGTT</sequence>